<evidence type="ECO:0000259" key="7">
    <source>
        <dbReference type="Pfam" id="PF16320"/>
    </source>
</evidence>
<dbReference type="GO" id="GO:0003735">
    <property type="term" value="F:structural constituent of ribosome"/>
    <property type="evidence" value="ECO:0007669"/>
    <property type="project" value="InterPro"/>
</dbReference>
<comment type="caution">
    <text evidence="8">The sequence shown here is derived from an EMBL/GenBank/DDBJ whole genome shotgun (WGS) entry which is preliminary data.</text>
</comment>
<dbReference type="InterPro" id="IPR013823">
    <property type="entry name" value="Ribosomal_bL12_C"/>
</dbReference>
<dbReference type="InterPro" id="IPR014719">
    <property type="entry name" value="Ribosomal_bL12_C/ClpS-like"/>
</dbReference>
<evidence type="ECO:0000256" key="2">
    <source>
        <dbReference type="ARBA" id="ARBA00022980"/>
    </source>
</evidence>
<dbReference type="PATRIC" id="fig|1619111.3.peg.349"/>
<dbReference type="SUPFAM" id="SSF48300">
    <property type="entry name" value="Ribosomal protein L7/12, oligomerisation (N-terminal) domain"/>
    <property type="match status" value="1"/>
</dbReference>
<dbReference type="HAMAP" id="MF_00368">
    <property type="entry name" value="Ribosomal_bL12"/>
    <property type="match status" value="1"/>
</dbReference>
<dbReference type="AlphaFoldDB" id="A0A0G1T1V5"/>
<evidence type="ECO:0000259" key="6">
    <source>
        <dbReference type="Pfam" id="PF00542"/>
    </source>
</evidence>
<proteinExistence type="inferred from homology"/>
<dbReference type="Pfam" id="PF16320">
    <property type="entry name" value="Ribosomal_L12_N"/>
    <property type="match status" value="1"/>
</dbReference>
<evidence type="ECO:0000313" key="8">
    <source>
        <dbReference type="EMBL" id="KKU48163.1"/>
    </source>
</evidence>
<dbReference type="PANTHER" id="PTHR45987">
    <property type="entry name" value="39S RIBOSOMAL PROTEIN L12"/>
    <property type="match status" value="1"/>
</dbReference>
<dbReference type="Gene3D" id="3.30.1390.10">
    <property type="match status" value="1"/>
</dbReference>
<reference evidence="8 9" key="1">
    <citation type="journal article" date="2015" name="Nature">
        <title>rRNA introns, odd ribosomes, and small enigmatic genomes across a large radiation of phyla.</title>
        <authorList>
            <person name="Brown C.T."/>
            <person name="Hug L.A."/>
            <person name="Thomas B.C."/>
            <person name="Sharon I."/>
            <person name="Castelle C.J."/>
            <person name="Singh A."/>
            <person name="Wilkins M.J."/>
            <person name="Williams K.H."/>
            <person name="Banfield J.F."/>
        </authorList>
    </citation>
    <scope>NUCLEOTIDE SEQUENCE [LARGE SCALE GENOMIC DNA]</scope>
</reference>
<keyword evidence="3 4" id="KW-0687">Ribonucleoprotein</keyword>
<evidence type="ECO:0000256" key="1">
    <source>
        <dbReference type="ARBA" id="ARBA00007197"/>
    </source>
</evidence>
<evidence type="ECO:0000313" key="9">
    <source>
        <dbReference type="Proteomes" id="UP000033946"/>
    </source>
</evidence>
<comment type="subunit">
    <text evidence="4">Homodimer. Part of the ribosomal stalk of the 50S ribosomal subunit. Forms a multimeric L10(L12)X complex, where L10 forms an elongated spine to which 2 to 4 L12 dimers bind in a sequential fashion. Binds GTP-bound translation factors.</text>
</comment>
<dbReference type="Gene3D" id="1.20.5.710">
    <property type="entry name" value="Single helix bin"/>
    <property type="match status" value="1"/>
</dbReference>
<dbReference type="InterPro" id="IPR008932">
    <property type="entry name" value="Ribosomal_bL12_oligo"/>
</dbReference>
<feature type="domain" description="Large ribosomal subunit protein bL12 oligomerization" evidence="7">
    <location>
        <begin position="12"/>
        <end position="57"/>
    </location>
</feature>
<dbReference type="InterPro" id="IPR000206">
    <property type="entry name" value="Ribosomal_bL12"/>
</dbReference>
<organism evidence="8 9">
    <name type="scientific">candidate division WWE3 bacterium GW2011_GWA2_46_9</name>
    <dbReference type="NCBI Taxonomy" id="1619111"/>
    <lineage>
        <taxon>Bacteria</taxon>
        <taxon>Katanobacteria</taxon>
    </lineage>
</organism>
<dbReference type="GO" id="GO:0022625">
    <property type="term" value="C:cytosolic large ribosomal subunit"/>
    <property type="evidence" value="ECO:0007669"/>
    <property type="project" value="TreeGrafter"/>
</dbReference>
<dbReference type="EMBL" id="LCNE01000022">
    <property type="protein sequence ID" value="KKU48163.1"/>
    <property type="molecule type" value="Genomic_DNA"/>
</dbReference>
<name>A0A0G1T1V5_UNCKA</name>
<protein>
    <recommendedName>
        <fullName evidence="4">Large ribosomal subunit protein bL12</fullName>
    </recommendedName>
</protein>
<dbReference type="GO" id="GO:0006412">
    <property type="term" value="P:translation"/>
    <property type="evidence" value="ECO:0007669"/>
    <property type="project" value="UniProtKB-UniRule"/>
</dbReference>
<dbReference type="InterPro" id="IPR036235">
    <property type="entry name" value="Ribosomal_bL12_oligo_N_sf"/>
</dbReference>
<evidence type="ECO:0000256" key="4">
    <source>
        <dbReference type="HAMAP-Rule" id="MF_00368"/>
    </source>
</evidence>
<feature type="region of interest" description="Disordered" evidence="5">
    <location>
        <begin position="110"/>
        <end position="137"/>
    </location>
</feature>
<accession>A0A0G1T1V5</accession>
<dbReference type="PANTHER" id="PTHR45987:SF4">
    <property type="entry name" value="LARGE RIBOSOMAL SUBUNIT PROTEIN BL12M"/>
    <property type="match status" value="1"/>
</dbReference>
<sequence>MTDKVKLSKNAEKVMELVEQMTVLELNDLVKALEDKFGVVAAPTMMVGAMPAAGAAAATEGEAAAEEEQTEFDVVLTDAGANKIAVIKAVREINQALGLVEAKNLVESAPVPTDAQPTHASRHQGGERSWGNARQDPPARIAQSSLHRACIFSRSCAAASSGVALSLTQIPEPSSKAPKTLMCGKKPMCQ</sequence>
<dbReference type="NCBIfam" id="TIGR00855">
    <property type="entry name" value="L12"/>
    <property type="match status" value="1"/>
</dbReference>
<dbReference type="Pfam" id="PF00542">
    <property type="entry name" value="Ribosomal_L12"/>
    <property type="match status" value="1"/>
</dbReference>
<evidence type="ECO:0000256" key="3">
    <source>
        <dbReference type="ARBA" id="ARBA00023274"/>
    </source>
</evidence>
<gene>
    <name evidence="4" type="primary">rplL</name>
    <name evidence="8" type="ORF">UX69_C0022G0004</name>
</gene>
<feature type="domain" description="Large ribosomal subunit protein bL12 C-terminal" evidence="6">
    <location>
        <begin position="72"/>
        <end position="112"/>
    </location>
</feature>
<keyword evidence="2 4" id="KW-0689">Ribosomal protein</keyword>
<evidence type="ECO:0000256" key="5">
    <source>
        <dbReference type="SAM" id="MobiDB-lite"/>
    </source>
</evidence>
<dbReference type="Proteomes" id="UP000033946">
    <property type="component" value="Unassembled WGS sequence"/>
</dbReference>
<comment type="similarity">
    <text evidence="1 4">Belongs to the bacterial ribosomal protein bL12 family.</text>
</comment>
<dbReference type="GO" id="GO:0003729">
    <property type="term" value="F:mRNA binding"/>
    <property type="evidence" value="ECO:0007669"/>
    <property type="project" value="TreeGrafter"/>
</dbReference>
<dbReference type="SUPFAM" id="SSF54736">
    <property type="entry name" value="ClpS-like"/>
    <property type="match status" value="1"/>
</dbReference>
<comment type="function">
    <text evidence="4">Forms part of the ribosomal stalk which helps the ribosome interact with GTP-bound translation factors. Is thus essential for accurate translation.</text>
</comment>